<accession>L7U5Y6</accession>
<organism evidence="2 3">
    <name type="scientific">Myxococcus stipitatus (strain DSM 14675 / JCM 12634 / Mx s8)</name>
    <dbReference type="NCBI Taxonomy" id="1278073"/>
    <lineage>
        <taxon>Bacteria</taxon>
        <taxon>Pseudomonadati</taxon>
        <taxon>Myxococcota</taxon>
        <taxon>Myxococcia</taxon>
        <taxon>Myxococcales</taxon>
        <taxon>Cystobacterineae</taxon>
        <taxon>Myxococcaceae</taxon>
        <taxon>Myxococcus</taxon>
    </lineage>
</organism>
<keyword evidence="3" id="KW-1185">Reference proteome</keyword>
<dbReference type="Proteomes" id="UP000011131">
    <property type="component" value="Chromosome"/>
</dbReference>
<feature type="region of interest" description="Disordered" evidence="1">
    <location>
        <begin position="63"/>
        <end position="86"/>
    </location>
</feature>
<evidence type="ECO:0000313" key="2">
    <source>
        <dbReference type="EMBL" id="AGC43270.1"/>
    </source>
</evidence>
<gene>
    <name evidence="2" type="ordered locus">MYSTI_01939</name>
</gene>
<dbReference type="EMBL" id="CP004025">
    <property type="protein sequence ID" value="AGC43270.1"/>
    <property type="molecule type" value="Genomic_DNA"/>
</dbReference>
<dbReference type="KEGG" id="msd:MYSTI_01939"/>
<sequence>MSEDNAPPLDPALNQWFSDALDATSPETGWRRSRDGVPSPEPEYRMDLSPSLYARFTNATLALPLAGPPPRSLPRLRDWSKRPPAD</sequence>
<feature type="region of interest" description="Disordered" evidence="1">
    <location>
        <begin position="19"/>
        <end position="46"/>
    </location>
</feature>
<proteinExistence type="predicted"/>
<name>L7U5Y6_MYXSD</name>
<evidence type="ECO:0000313" key="3">
    <source>
        <dbReference type="Proteomes" id="UP000011131"/>
    </source>
</evidence>
<protein>
    <submittedName>
        <fullName evidence="2">Uncharacterized protein</fullName>
    </submittedName>
</protein>
<evidence type="ECO:0000256" key="1">
    <source>
        <dbReference type="SAM" id="MobiDB-lite"/>
    </source>
</evidence>
<dbReference type="HOGENOM" id="CLU_2494669_0_0_7"/>
<dbReference type="AlphaFoldDB" id="L7U5Y6"/>
<reference evidence="2 3" key="1">
    <citation type="journal article" date="2013" name="Genome Announc.">
        <title>Complete genome sequence of Myxococcus stipitatus strain DSM 14675, a fruiting myxobacterium.</title>
        <authorList>
            <person name="Huntley S."/>
            <person name="Kneip S."/>
            <person name="Treuner-Lange A."/>
            <person name="Sogaard-Andersen L."/>
        </authorList>
    </citation>
    <scope>NUCLEOTIDE SEQUENCE [LARGE SCALE GENOMIC DNA]</scope>
    <source>
        <strain evidence="3">DSM 14675 / JCM 12634 / Mx s8</strain>
    </source>
</reference>
<feature type="compositionally biased region" description="Basic and acidic residues" evidence="1">
    <location>
        <begin position="75"/>
        <end position="86"/>
    </location>
</feature>
<dbReference type="STRING" id="1278073.MYSTI_01939"/>